<sequence>MADEQLVCFARYKQDWIQMSFADVTIVPIGVKDLVITFAALIGAWVAVQGLSTWKRQLRGSVEYELTRRLLRTTYRWRESVKAVRSPMVWAQEMPAPSDEDRKSMSEAEIQHYGYAMAYQRRWDKVVDARDALQTELLEAEVLWGKQVLDIFSTAFELQRELYVYIYTCLESENPRTRPGMREAKERVLEKRRNVMYDSSTPGEEDEFSRDLSTAIAAIESFLKPHLRK</sequence>
<keyword evidence="3" id="KW-1185">Reference proteome</keyword>
<comment type="caution">
    <text evidence="2">The sequence shown here is derived from an EMBL/GenBank/DDBJ whole genome shotgun (WGS) entry which is preliminary data.</text>
</comment>
<dbReference type="Proteomes" id="UP000321548">
    <property type="component" value="Unassembled WGS sequence"/>
</dbReference>
<evidence type="ECO:0000313" key="2">
    <source>
        <dbReference type="EMBL" id="TXL67263.1"/>
    </source>
</evidence>
<dbReference type="EMBL" id="VDUY01000002">
    <property type="protein sequence ID" value="TXL67263.1"/>
    <property type="molecule type" value="Genomic_DNA"/>
</dbReference>
<name>A0A5C8P281_9BURK</name>
<keyword evidence="1" id="KW-0812">Transmembrane</keyword>
<dbReference type="OrthoDB" id="6119095at2"/>
<dbReference type="RefSeq" id="WP_147703511.1">
    <property type="nucleotide sequence ID" value="NZ_VDUY01000002.1"/>
</dbReference>
<organism evidence="2 3">
    <name type="scientific">Zeimonas arvi</name>
    <dbReference type="NCBI Taxonomy" id="2498847"/>
    <lineage>
        <taxon>Bacteria</taxon>
        <taxon>Pseudomonadati</taxon>
        <taxon>Pseudomonadota</taxon>
        <taxon>Betaproteobacteria</taxon>
        <taxon>Burkholderiales</taxon>
        <taxon>Burkholderiaceae</taxon>
        <taxon>Zeimonas</taxon>
    </lineage>
</organism>
<proteinExistence type="predicted"/>
<protein>
    <submittedName>
        <fullName evidence="2">Uncharacterized protein</fullName>
    </submittedName>
</protein>
<evidence type="ECO:0000313" key="3">
    <source>
        <dbReference type="Proteomes" id="UP000321548"/>
    </source>
</evidence>
<dbReference type="AlphaFoldDB" id="A0A5C8P281"/>
<keyword evidence="1" id="KW-0472">Membrane</keyword>
<evidence type="ECO:0000256" key="1">
    <source>
        <dbReference type="SAM" id="Phobius"/>
    </source>
</evidence>
<accession>A0A5C8P281</accession>
<keyword evidence="1" id="KW-1133">Transmembrane helix</keyword>
<feature type="transmembrane region" description="Helical" evidence="1">
    <location>
        <begin position="34"/>
        <end position="54"/>
    </location>
</feature>
<gene>
    <name evidence="2" type="ORF">FHP08_06550</name>
</gene>
<reference evidence="2 3" key="1">
    <citation type="submission" date="2019-06" db="EMBL/GenBank/DDBJ databases">
        <title>Quisquiliibacterium sp. nov., isolated from a maize field.</title>
        <authorList>
            <person name="Lin S.-Y."/>
            <person name="Tsai C.-F."/>
            <person name="Young C.-C."/>
        </authorList>
    </citation>
    <scope>NUCLEOTIDE SEQUENCE [LARGE SCALE GENOMIC DNA]</scope>
    <source>
        <strain evidence="2 3">CC-CFT501</strain>
    </source>
</reference>